<evidence type="ECO:0000256" key="1">
    <source>
        <dbReference type="SAM" id="MobiDB-lite"/>
    </source>
</evidence>
<dbReference type="EMBL" id="AOID01000031">
    <property type="protein sequence ID" value="ELY67142.1"/>
    <property type="molecule type" value="Genomic_DNA"/>
</dbReference>
<feature type="compositionally biased region" description="Basic and acidic residues" evidence="1">
    <location>
        <begin position="71"/>
        <end position="80"/>
    </location>
</feature>
<feature type="region of interest" description="Disordered" evidence="1">
    <location>
        <begin position="56"/>
        <end position="80"/>
    </location>
</feature>
<proteinExistence type="predicted"/>
<dbReference type="AlphaFoldDB" id="L9Y097"/>
<protein>
    <submittedName>
        <fullName evidence="2">Uncharacterized protein</fullName>
    </submittedName>
</protein>
<keyword evidence="3" id="KW-1185">Reference proteome</keyword>
<name>L9Y097_9EURY</name>
<evidence type="ECO:0000313" key="2">
    <source>
        <dbReference type="EMBL" id="ELY67142.1"/>
    </source>
</evidence>
<accession>L9Y097</accession>
<organism evidence="2 3">
    <name type="scientific">Natrinema versiforme JCM 10478</name>
    <dbReference type="NCBI Taxonomy" id="1227496"/>
    <lineage>
        <taxon>Archaea</taxon>
        <taxon>Methanobacteriati</taxon>
        <taxon>Methanobacteriota</taxon>
        <taxon>Stenosarchaea group</taxon>
        <taxon>Halobacteria</taxon>
        <taxon>Halobacteriales</taxon>
        <taxon>Natrialbaceae</taxon>
        <taxon>Natrinema</taxon>
    </lineage>
</organism>
<evidence type="ECO:0000313" key="3">
    <source>
        <dbReference type="Proteomes" id="UP000011632"/>
    </source>
</evidence>
<dbReference type="Proteomes" id="UP000011632">
    <property type="component" value="Unassembled WGS sequence"/>
</dbReference>
<gene>
    <name evidence="2" type="ORF">C489_11780</name>
</gene>
<dbReference type="STRING" id="1227496.C489_11780"/>
<reference evidence="2 3" key="1">
    <citation type="journal article" date="2014" name="PLoS Genet.">
        <title>Phylogenetically driven sequencing of extremely halophilic archaea reveals strategies for static and dynamic osmo-response.</title>
        <authorList>
            <person name="Becker E.A."/>
            <person name="Seitzer P.M."/>
            <person name="Tritt A."/>
            <person name="Larsen D."/>
            <person name="Krusor M."/>
            <person name="Yao A.I."/>
            <person name="Wu D."/>
            <person name="Madern D."/>
            <person name="Eisen J.A."/>
            <person name="Darling A.E."/>
            <person name="Facciotti M.T."/>
        </authorList>
    </citation>
    <scope>NUCLEOTIDE SEQUENCE [LARGE SCALE GENOMIC DNA]</scope>
    <source>
        <strain evidence="2 3">JCM 10478</strain>
    </source>
</reference>
<sequence>MRRRRRLLSCGSPDERFVIERFQGRLRSRRPCSVTLPARSPLARLPALCGPYACPAASDRGPDKASITKPSKRDRSDMKRVQSWWDQWAAS</sequence>
<comment type="caution">
    <text evidence="2">The sequence shown here is derived from an EMBL/GenBank/DDBJ whole genome shotgun (WGS) entry which is preliminary data.</text>
</comment>